<evidence type="ECO:0000256" key="3">
    <source>
        <dbReference type="ARBA" id="ARBA00012601"/>
    </source>
</evidence>
<keyword evidence="9" id="KW-0812">Transmembrane</keyword>
<evidence type="ECO:0000256" key="1">
    <source>
        <dbReference type="ARBA" id="ARBA00000966"/>
    </source>
</evidence>
<comment type="similarity">
    <text evidence="2">Belongs to the glycosyl hydrolase 9 (cellulase E) family.</text>
</comment>
<evidence type="ECO:0000256" key="2">
    <source>
        <dbReference type="ARBA" id="ARBA00007072"/>
    </source>
</evidence>
<dbReference type="EC" id="3.2.1.4" evidence="3"/>
<dbReference type="PANTHER" id="PTHR22298">
    <property type="entry name" value="ENDO-1,4-BETA-GLUCANASE"/>
    <property type="match status" value="1"/>
</dbReference>
<evidence type="ECO:0000256" key="5">
    <source>
        <dbReference type="ARBA" id="ARBA00023001"/>
    </source>
</evidence>
<dbReference type="InterPro" id="IPR001701">
    <property type="entry name" value="Glyco_hydro_9"/>
</dbReference>
<evidence type="ECO:0000259" key="10">
    <source>
        <dbReference type="Pfam" id="PF00759"/>
    </source>
</evidence>
<accession>A0A835I258</accession>
<dbReference type="Gene3D" id="1.50.10.10">
    <property type="match status" value="1"/>
</dbReference>
<dbReference type="GO" id="GO:0030245">
    <property type="term" value="P:cellulose catabolic process"/>
    <property type="evidence" value="ECO:0007669"/>
    <property type="project" value="UniProtKB-KW"/>
</dbReference>
<evidence type="ECO:0000256" key="6">
    <source>
        <dbReference type="ARBA" id="ARBA00023277"/>
    </source>
</evidence>
<comment type="caution">
    <text evidence="11">The sequence shown here is derived from an EMBL/GenBank/DDBJ whole genome shotgun (WGS) entry which is preliminary data.</text>
</comment>
<evidence type="ECO:0000313" key="11">
    <source>
        <dbReference type="EMBL" id="KAF9609126.1"/>
    </source>
</evidence>
<feature type="domain" description="Glycoside hydrolase family 9" evidence="10">
    <location>
        <begin position="104"/>
        <end position="554"/>
    </location>
</feature>
<dbReference type="InterPro" id="IPR012341">
    <property type="entry name" value="6hp_glycosidase-like_sf"/>
</dbReference>
<dbReference type="SUPFAM" id="SSF48208">
    <property type="entry name" value="Six-hairpin glycosidases"/>
    <property type="match status" value="1"/>
</dbReference>
<proteinExistence type="inferred from homology"/>
<keyword evidence="9" id="KW-1133">Transmembrane helix</keyword>
<dbReference type="Pfam" id="PF00759">
    <property type="entry name" value="Glyco_hydro_9"/>
    <property type="match status" value="1"/>
</dbReference>
<protein>
    <recommendedName>
        <fullName evidence="3">cellulase</fullName>
        <ecNumber evidence="3">3.2.1.4</ecNumber>
    </recommendedName>
</protein>
<dbReference type="EMBL" id="JADFTS010000004">
    <property type="protein sequence ID" value="KAF9609126.1"/>
    <property type="molecule type" value="Genomic_DNA"/>
</dbReference>
<evidence type="ECO:0000313" key="12">
    <source>
        <dbReference type="Proteomes" id="UP000631114"/>
    </source>
</evidence>
<dbReference type="Proteomes" id="UP000631114">
    <property type="component" value="Unassembled WGS sequence"/>
</dbReference>
<comment type="catalytic activity">
    <reaction evidence="1">
        <text>Endohydrolysis of (1-&gt;4)-beta-D-glucosidic linkages in cellulose, lichenin and cereal beta-D-glucans.</text>
        <dbReference type="EC" id="3.2.1.4"/>
    </reaction>
</comment>
<keyword evidence="7" id="KW-0326">Glycosidase</keyword>
<sequence length="584" mass="65022">MTEPEVFVHTVSEACRLVPSSSRWNSIELDFNLLPPSSNYDCASPHFSKSYHFNLTITDKKTFKRFLYASASLVIVIVAIVLLVKLLPHKHHHHGHSRNFTIPVRQALSFFDAQKSGNFPKNSEVKFRGDSGLQDGNTTGTNYVNLIGGYYDSGNNIKFTFPTAHTITLLSWSVIEYHHKYSNIGELDHVMDIIKWGTDYLLKVGSASNSTTTDNDINCWQRPEDMSYPRPVSVCRDTASDLAGELVAALSAASIVFKVQTAYSLQLMKAAEELFGLVTRENLKQGVYTLDNACGGEAGQFYNSSGYLDELVWGATWLYFATGNNSHLQYATDTFQLALTAEQDVDKGVYDWNNKLLANAVLLTRLMYFHDPGNPYEGALETSADMTNSFVCSFISQQNFTRTPGGLILLRPSAPLQYTVTTSFLSKLYNDYLYAMRSPGVYCGNMDISLDILQNFSMSQARNNPKKMSYLVGFGEDSFPSQVHHRAASIRWDNQQHSCEEGKKWLNSKDPNPNVLMGAMVAGPDQDDNFIDSRDRPEYTEPTISGNAGLVAALIALHVPVHSSSRLKNIDGTGLDQIGIFDNI</sequence>
<evidence type="ECO:0000256" key="8">
    <source>
        <dbReference type="ARBA" id="ARBA00023326"/>
    </source>
</evidence>
<keyword evidence="12" id="KW-1185">Reference proteome</keyword>
<dbReference type="OrthoDB" id="10257085at2759"/>
<dbReference type="AlphaFoldDB" id="A0A835I258"/>
<organism evidence="11 12">
    <name type="scientific">Coptis chinensis</name>
    <dbReference type="NCBI Taxonomy" id="261450"/>
    <lineage>
        <taxon>Eukaryota</taxon>
        <taxon>Viridiplantae</taxon>
        <taxon>Streptophyta</taxon>
        <taxon>Embryophyta</taxon>
        <taxon>Tracheophyta</taxon>
        <taxon>Spermatophyta</taxon>
        <taxon>Magnoliopsida</taxon>
        <taxon>Ranunculales</taxon>
        <taxon>Ranunculaceae</taxon>
        <taxon>Coptidoideae</taxon>
        <taxon>Coptis</taxon>
    </lineage>
</organism>
<name>A0A835I258_9MAGN</name>
<evidence type="ECO:0000256" key="9">
    <source>
        <dbReference type="SAM" id="Phobius"/>
    </source>
</evidence>
<reference evidence="11 12" key="1">
    <citation type="submission" date="2020-10" db="EMBL/GenBank/DDBJ databases">
        <title>The Coptis chinensis genome and diversification of protoberbering-type alkaloids.</title>
        <authorList>
            <person name="Wang B."/>
            <person name="Shu S."/>
            <person name="Song C."/>
            <person name="Liu Y."/>
        </authorList>
    </citation>
    <scope>NUCLEOTIDE SEQUENCE [LARGE SCALE GENOMIC DNA]</scope>
    <source>
        <strain evidence="11">HL-2020</strain>
        <tissue evidence="11">Leaf</tissue>
    </source>
</reference>
<evidence type="ECO:0000256" key="4">
    <source>
        <dbReference type="ARBA" id="ARBA00022801"/>
    </source>
</evidence>
<feature type="transmembrane region" description="Helical" evidence="9">
    <location>
        <begin position="66"/>
        <end position="87"/>
    </location>
</feature>
<keyword evidence="5" id="KW-0136">Cellulose degradation</keyword>
<evidence type="ECO:0000256" key="7">
    <source>
        <dbReference type="ARBA" id="ARBA00023295"/>
    </source>
</evidence>
<keyword evidence="6" id="KW-0119">Carbohydrate metabolism</keyword>
<keyword evidence="4" id="KW-0378">Hydrolase</keyword>
<dbReference type="InterPro" id="IPR008928">
    <property type="entry name" value="6-hairpin_glycosidase_sf"/>
</dbReference>
<keyword evidence="9" id="KW-0472">Membrane</keyword>
<gene>
    <name evidence="11" type="ORF">IFM89_013380</name>
</gene>
<dbReference type="GO" id="GO:0008810">
    <property type="term" value="F:cellulase activity"/>
    <property type="evidence" value="ECO:0007669"/>
    <property type="project" value="UniProtKB-EC"/>
</dbReference>
<keyword evidence="8" id="KW-0624">Polysaccharide degradation</keyword>